<evidence type="ECO:0000313" key="2">
    <source>
        <dbReference type="Proteomes" id="UP001209878"/>
    </source>
</evidence>
<protein>
    <submittedName>
        <fullName evidence="1">Uncharacterized protein</fullName>
    </submittedName>
</protein>
<sequence length="156" mass="16476">MEFVRQDTTAALRKDLDEILAEVSFARRCIRGPSPNRGSFCAIRASSATVGHAWGGGAGSQIALGDLCSQLSVPLVPDRRVPGTGSMGQPTSYSGTVPHISGRLRNTVGILLQASLAPPSILQYERAWSKLDRGGYSSSIKGRVRCTGQSTGALVF</sequence>
<comment type="caution">
    <text evidence="1">The sequence shown here is derived from an EMBL/GenBank/DDBJ whole genome shotgun (WGS) entry which is preliminary data.</text>
</comment>
<dbReference type="EMBL" id="JAODUO010001973">
    <property type="protein sequence ID" value="KAK2156425.1"/>
    <property type="molecule type" value="Genomic_DNA"/>
</dbReference>
<reference evidence="1" key="1">
    <citation type="journal article" date="2023" name="Mol. Biol. Evol.">
        <title>Third-Generation Sequencing Reveals the Adaptive Role of the Epigenome in Three Deep-Sea Polychaetes.</title>
        <authorList>
            <person name="Perez M."/>
            <person name="Aroh O."/>
            <person name="Sun Y."/>
            <person name="Lan Y."/>
            <person name="Juniper S.K."/>
            <person name="Young C.R."/>
            <person name="Angers B."/>
            <person name="Qian P.Y."/>
        </authorList>
    </citation>
    <scope>NUCLEOTIDE SEQUENCE</scope>
    <source>
        <strain evidence="1">R07B-5</strain>
    </source>
</reference>
<organism evidence="1 2">
    <name type="scientific">Ridgeia piscesae</name>
    <name type="common">Tubeworm</name>
    <dbReference type="NCBI Taxonomy" id="27915"/>
    <lineage>
        <taxon>Eukaryota</taxon>
        <taxon>Metazoa</taxon>
        <taxon>Spiralia</taxon>
        <taxon>Lophotrochozoa</taxon>
        <taxon>Annelida</taxon>
        <taxon>Polychaeta</taxon>
        <taxon>Sedentaria</taxon>
        <taxon>Canalipalpata</taxon>
        <taxon>Sabellida</taxon>
        <taxon>Siboglinidae</taxon>
        <taxon>Ridgeia</taxon>
    </lineage>
</organism>
<accession>A0AAD9JPW0</accession>
<evidence type="ECO:0000313" key="1">
    <source>
        <dbReference type="EMBL" id="KAK2156425.1"/>
    </source>
</evidence>
<proteinExistence type="predicted"/>
<keyword evidence="2" id="KW-1185">Reference proteome</keyword>
<dbReference type="Proteomes" id="UP001209878">
    <property type="component" value="Unassembled WGS sequence"/>
</dbReference>
<name>A0AAD9JPW0_RIDPI</name>
<dbReference type="AlphaFoldDB" id="A0AAD9JPW0"/>
<gene>
    <name evidence="1" type="ORF">NP493_1975g00004</name>
</gene>